<feature type="domain" description="VWFA" evidence="2">
    <location>
        <begin position="200"/>
        <end position="419"/>
    </location>
</feature>
<dbReference type="PANTHER" id="PTHR10166">
    <property type="entry name" value="VOLTAGE-DEPENDENT CALCIUM CHANNEL SUBUNIT ALPHA-2/DELTA-RELATED"/>
    <property type="match status" value="1"/>
</dbReference>
<dbReference type="SUPFAM" id="SSF53300">
    <property type="entry name" value="vWA-like"/>
    <property type="match status" value="1"/>
</dbReference>
<feature type="signal peptide" evidence="1">
    <location>
        <begin position="1"/>
        <end position="28"/>
    </location>
</feature>
<gene>
    <name evidence="3" type="ORF">OSTQU699_LOCUS4506</name>
</gene>
<dbReference type="AlphaFoldDB" id="A0A8S1IVS1"/>
<protein>
    <recommendedName>
        <fullName evidence="2">VWFA domain-containing protein</fullName>
    </recommendedName>
</protein>
<keyword evidence="4" id="KW-1185">Reference proteome</keyword>
<feature type="non-terminal residue" evidence="3">
    <location>
        <position position="1"/>
    </location>
</feature>
<accession>A0A8S1IVS1</accession>
<evidence type="ECO:0000256" key="1">
    <source>
        <dbReference type="SAM" id="SignalP"/>
    </source>
</evidence>
<dbReference type="Gene3D" id="3.40.50.410">
    <property type="entry name" value="von Willebrand factor, type A domain"/>
    <property type="match status" value="1"/>
</dbReference>
<dbReference type="InterPro" id="IPR051173">
    <property type="entry name" value="Ca_channel_alpha-2/delta"/>
</dbReference>
<evidence type="ECO:0000313" key="3">
    <source>
        <dbReference type="EMBL" id="CAD7699147.1"/>
    </source>
</evidence>
<dbReference type="EMBL" id="CAJHUC010000960">
    <property type="protein sequence ID" value="CAD7699147.1"/>
    <property type="molecule type" value="Genomic_DNA"/>
</dbReference>
<comment type="caution">
    <text evidence="3">The sequence shown here is derived from an EMBL/GenBank/DDBJ whole genome shotgun (WGS) entry which is preliminary data.</text>
</comment>
<dbReference type="InterPro" id="IPR002035">
    <property type="entry name" value="VWF_A"/>
</dbReference>
<dbReference type="GO" id="GO:0005891">
    <property type="term" value="C:voltage-gated calcium channel complex"/>
    <property type="evidence" value="ECO:0007669"/>
    <property type="project" value="TreeGrafter"/>
</dbReference>
<dbReference type="PANTHER" id="PTHR10166:SF37">
    <property type="entry name" value="STOLID, ISOFORM H"/>
    <property type="match status" value="1"/>
</dbReference>
<evidence type="ECO:0000259" key="2">
    <source>
        <dbReference type="PROSITE" id="PS50234"/>
    </source>
</evidence>
<name>A0A8S1IVS1_9CHLO</name>
<proteinExistence type="predicted"/>
<sequence length="522" mass="56295">MASEGDARRLLAAAVIASMLLAVGGAEGGPGAIAEKYGAMVRVVARELVNRYYADAGAGEVAGCTCSFHDCGDFFPETACIDTRHQEDLDCGPAGPCGRMLVNPELSGVRTPPGLITEDPSLSPDVLKDICLTQGLEETFKKAANFTAGFEPWIYVAMARSGVMRTWPLKPREREPNGQCVHYDPRDRPWFKSATSEPKKVVIIVQASDSMRLPFHMGAGSVGKSRWRVALDAIRGILNTLDHASDYVNVVTFSADAKPLMDGGLVIADVDNIDSLAGKLENVTLAAGADNKKAFDLAFDLLDGSISRAGIDDSCQNIIIHIGDGSDCTTSTRPQGSCSLGESSSGRLPDGVFKNLEAVRERQERLEQDSSRAAIFTCTVENADDSLARQMACANGGTWFTLDGRGEPLNNMEGYFQYLALAVERHLGGANEPVLFSPLYEDASGLGIMTTVSQPIFVNPRCAERNSTVGRLLLGIVAKDITLDSLLEAGLTQQMVETMIRESLGSFRRCNEDYKYAHCKMQ</sequence>
<dbReference type="GO" id="GO:0005245">
    <property type="term" value="F:voltage-gated calcium channel activity"/>
    <property type="evidence" value="ECO:0007669"/>
    <property type="project" value="TreeGrafter"/>
</dbReference>
<organism evidence="3 4">
    <name type="scientific">Ostreobium quekettii</name>
    <dbReference type="NCBI Taxonomy" id="121088"/>
    <lineage>
        <taxon>Eukaryota</taxon>
        <taxon>Viridiplantae</taxon>
        <taxon>Chlorophyta</taxon>
        <taxon>core chlorophytes</taxon>
        <taxon>Ulvophyceae</taxon>
        <taxon>TCBD clade</taxon>
        <taxon>Bryopsidales</taxon>
        <taxon>Ostreobineae</taxon>
        <taxon>Ostreobiaceae</taxon>
        <taxon>Ostreobium</taxon>
    </lineage>
</organism>
<dbReference type="OrthoDB" id="10054666at2759"/>
<reference evidence="3" key="1">
    <citation type="submission" date="2020-12" db="EMBL/GenBank/DDBJ databases">
        <authorList>
            <person name="Iha C."/>
        </authorList>
    </citation>
    <scope>NUCLEOTIDE SEQUENCE</scope>
</reference>
<dbReference type="SMART" id="SM00327">
    <property type="entry name" value="VWA"/>
    <property type="match status" value="1"/>
</dbReference>
<dbReference type="InterPro" id="IPR036465">
    <property type="entry name" value="vWFA_dom_sf"/>
</dbReference>
<dbReference type="Proteomes" id="UP000708148">
    <property type="component" value="Unassembled WGS sequence"/>
</dbReference>
<dbReference type="PROSITE" id="PS50234">
    <property type="entry name" value="VWFA"/>
    <property type="match status" value="1"/>
</dbReference>
<keyword evidence="1" id="KW-0732">Signal</keyword>
<feature type="chain" id="PRO_5035809510" description="VWFA domain-containing protein" evidence="1">
    <location>
        <begin position="29"/>
        <end position="522"/>
    </location>
</feature>
<evidence type="ECO:0000313" key="4">
    <source>
        <dbReference type="Proteomes" id="UP000708148"/>
    </source>
</evidence>